<accession>A0ACB8EY40</accession>
<name>A0ACB8EY40_9SAUR</name>
<gene>
    <name evidence="1" type="ORF">K3G42_007718</name>
</gene>
<comment type="caution">
    <text evidence="1">The sequence shown here is derived from an EMBL/GenBank/DDBJ whole genome shotgun (WGS) entry which is preliminary data.</text>
</comment>
<organism evidence="1 2">
    <name type="scientific">Sphaerodactylus townsendi</name>
    <dbReference type="NCBI Taxonomy" id="933632"/>
    <lineage>
        <taxon>Eukaryota</taxon>
        <taxon>Metazoa</taxon>
        <taxon>Chordata</taxon>
        <taxon>Craniata</taxon>
        <taxon>Vertebrata</taxon>
        <taxon>Euteleostomi</taxon>
        <taxon>Lepidosauria</taxon>
        <taxon>Squamata</taxon>
        <taxon>Bifurcata</taxon>
        <taxon>Gekkota</taxon>
        <taxon>Sphaerodactylidae</taxon>
        <taxon>Sphaerodactylus</taxon>
    </lineage>
</organism>
<keyword evidence="2" id="KW-1185">Reference proteome</keyword>
<reference evidence="1" key="1">
    <citation type="submission" date="2021-08" db="EMBL/GenBank/DDBJ databases">
        <title>The first chromosome-level gecko genome reveals the dynamic sex chromosomes of Neotropical dwarf geckos (Sphaerodactylidae: Sphaerodactylus).</title>
        <authorList>
            <person name="Pinto B.J."/>
            <person name="Keating S.E."/>
            <person name="Gamble T."/>
        </authorList>
    </citation>
    <scope>NUCLEOTIDE SEQUENCE</scope>
    <source>
        <strain evidence="1">TG3544</strain>
    </source>
</reference>
<proteinExistence type="predicted"/>
<evidence type="ECO:0000313" key="2">
    <source>
        <dbReference type="Proteomes" id="UP000827872"/>
    </source>
</evidence>
<dbReference type="EMBL" id="CM037625">
    <property type="protein sequence ID" value="KAH7997760.1"/>
    <property type="molecule type" value="Genomic_DNA"/>
</dbReference>
<protein>
    <submittedName>
        <fullName evidence="1">Uncharacterized protein</fullName>
    </submittedName>
</protein>
<dbReference type="Proteomes" id="UP000827872">
    <property type="component" value="Linkage Group LG12"/>
</dbReference>
<sequence>MQVHARKVAMRLCGTPLEGSGNVCNAQLDTSALMERVIQVRAQWGPTVLSKDKMNLKTADRALQGVLAPKPA</sequence>
<evidence type="ECO:0000313" key="1">
    <source>
        <dbReference type="EMBL" id="KAH7997760.1"/>
    </source>
</evidence>